<keyword evidence="1 2" id="KW-0645">Protease</keyword>
<dbReference type="Proteomes" id="UP000242188">
    <property type="component" value="Unassembled WGS sequence"/>
</dbReference>
<dbReference type="SUPFAM" id="SSF55486">
    <property type="entry name" value="Metalloproteases ('zincins'), catalytic domain"/>
    <property type="match status" value="1"/>
</dbReference>
<sequence>MSVREQHSTLSQDLVLGKRCRTSIVFSHEILHAIGLFHEHARPDRDKYVEILLQNAVNTSLINFNRISSRAINTRGVDYDYLSIMHYGSRVS</sequence>
<keyword evidence="1 2" id="KW-0482">Metalloprotease</keyword>
<keyword evidence="1 2" id="KW-0479">Metal-binding</keyword>
<dbReference type="PANTHER" id="PTHR10127:SF850">
    <property type="entry name" value="METALLOENDOPEPTIDASE"/>
    <property type="match status" value="1"/>
</dbReference>
<gene>
    <name evidence="4" type="ORF">KP79_PYT01474</name>
</gene>
<dbReference type="Pfam" id="PF01400">
    <property type="entry name" value="Astacin"/>
    <property type="match status" value="1"/>
</dbReference>
<reference evidence="4 5" key="1">
    <citation type="journal article" date="2017" name="Nat. Ecol. Evol.">
        <title>Scallop genome provides insights into evolution of bilaterian karyotype and development.</title>
        <authorList>
            <person name="Wang S."/>
            <person name="Zhang J."/>
            <person name="Jiao W."/>
            <person name="Li J."/>
            <person name="Xun X."/>
            <person name="Sun Y."/>
            <person name="Guo X."/>
            <person name="Huan P."/>
            <person name="Dong B."/>
            <person name="Zhang L."/>
            <person name="Hu X."/>
            <person name="Sun X."/>
            <person name="Wang J."/>
            <person name="Zhao C."/>
            <person name="Wang Y."/>
            <person name="Wang D."/>
            <person name="Huang X."/>
            <person name="Wang R."/>
            <person name="Lv J."/>
            <person name="Li Y."/>
            <person name="Zhang Z."/>
            <person name="Liu B."/>
            <person name="Lu W."/>
            <person name="Hui Y."/>
            <person name="Liang J."/>
            <person name="Zhou Z."/>
            <person name="Hou R."/>
            <person name="Li X."/>
            <person name="Liu Y."/>
            <person name="Li H."/>
            <person name="Ning X."/>
            <person name="Lin Y."/>
            <person name="Zhao L."/>
            <person name="Xing Q."/>
            <person name="Dou J."/>
            <person name="Li Y."/>
            <person name="Mao J."/>
            <person name="Guo H."/>
            <person name="Dou H."/>
            <person name="Li T."/>
            <person name="Mu C."/>
            <person name="Jiang W."/>
            <person name="Fu Q."/>
            <person name="Fu X."/>
            <person name="Miao Y."/>
            <person name="Liu J."/>
            <person name="Yu Q."/>
            <person name="Li R."/>
            <person name="Liao H."/>
            <person name="Li X."/>
            <person name="Kong Y."/>
            <person name="Jiang Z."/>
            <person name="Chourrout D."/>
            <person name="Li R."/>
            <person name="Bao Z."/>
        </authorList>
    </citation>
    <scope>NUCLEOTIDE SEQUENCE [LARGE SCALE GENOMIC DNA]</scope>
    <source>
        <strain evidence="4 5">PY_sf001</strain>
    </source>
</reference>
<evidence type="ECO:0000256" key="1">
    <source>
        <dbReference type="PROSITE-ProRule" id="PRU01211"/>
    </source>
</evidence>
<dbReference type="GO" id="GO:0008270">
    <property type="term" value="F:zinc ion binding"/>
    <property type="evidence" value="ECO:0007669"/>
    <property type="project" value="UniProtKB-UniRule"/>
</dbReference>
<feature type="active site" evidence="1">
    <location>
        <position position="29"/>
    </location>
</feature>
<accession>A0A210QBE2</accession>
<feature type="binding site" evidence="1">
    <location>
        <position position="38"/>
    </location>
    <ligand>
        <name>Zn(2+)</name>
        <dbReference type="ChEBI" id="CHEBI:29105"/>
        <note>catalytic</note>
    </ligand>
</feature>
<protein>
    <recommendedName>
        <fullName evidence="2">Metalloendopeptidase</fullName>
        <ecNumber evidence="2">3.4.24.-</ecNumber>
    </recommendedName>
</protein>
<evidence type="ECO:0000313" key="4">
    <source>
        <dbReference type="EMBL" id="OWF46035.1"/>
    </source>
</evidence>
<dbReference type="EMBL" id="NEDP02004298">
    <property type="protein sequence ID" value="OWF46035.1"/>
    <property type="molecule type" value="Genomic_DNA"/>
</dbReference>
<keyword evidence="1 2" id="KW-0862">Zinc</keyword>
<dbReference type="PANTHER" id="PTHR10127">
    <property type="entry name" value="DISCOIDIN, CUB, EGF, LAMININ , AND ZINC METALLOPROTEASE DOMAIN CONTAINING"/>
    <property type="match status" value="1"/>
</dbReference>
<dbReference type="PROSITE" id="PS51864">
    <property type="entry name" value="ASTACIN"/>
    <property type="match status" value="1"/>
</dbReference>
<name>A0A210QBE2_MIZYE</name>
<comment type="caution">
    <text evidence="1">Lacks conserved residue(s) required for the propagation of feature annotation.</text>
</comment>
<comment type="caution">
    <text evidence="4">The sequence shown here is derived from an EMBL/GenBank/DDBJ whole genome shotgun (WGS) entry which is preliminary data.</text>
</comment>
<organism evidence="4 5">
    <name type="scientific">Mizuhopecten yessoensis</name>
    <name type="common">Japanese scallop</name>
    <name type="synonym">Patinopecten yessoensis</name>
    <dbReference type="NCBI Taxonomy" id="6573"/>
    <lineage>
        <taxon>Eukaryota</taxon>
        <taxon>Metazoa</taxon>
        <taxon>Spiralia</taxon>
        <taxon>Lophotrochozoa</taxon>
        <taxon>Mollusca</taxon>
        <taxon>Bivalvia</taxon>
        <taxon>Autobranchia</taxon>
        <taxon>Pteriomorphia</taxon>
        <taxon>Pectinida</taxon>
        <taxon>Pectinoidea</taxon>
        <taxon>Pectinidae</taxon>
        <taxon>Mizuhopecten</taxon>
    </lineage>
</organism>
<evidence type="ECO:0000259" key="3">
    <source>
        <dbReference type="PROSITE" id="PS51864"/>
    </source>
</evidence>
<dbReference type="GO" id="GO:0004222">
    <property type="term" value="F:metalloendopeptidase activity"/>
    <property type="evidence" value="ECO:0007669"/>
    <property type="project" value="UniProtKB-UniRule"/>
</dbReference>
<dbReference type="Gene3D" id="3.40.390.10">
    <property type="entry name" value="Collagenase (Catalytic Domain)"/>
    <property type="match status" value="1"/>
</dbReference>
<keyword evidence="1 2" id="KW-0378">Hydrolase</keyword>
<evidence type="ECO:0000313" key="5">
    <source>
        <dbReference type="Proteomes" id="UP000242188"/>
    </source>
</evidence>
<dbReference type="GO" id="GO:0006508">
    <property type="term" value="P:proteolysis"/>
    <property type="evidence" value="ECO:0007669"/>
    <property type="project" value="UniProtKB-KW"/>
</dbReference>
<dbReference type="InterPro" id="IPR024079">
    <property type="entry name" value="MetalloPept_cat_dom_sf"/>
</dbReference>
<dbReference type="InterPro" id="IPR001506">
    <property type="entry name" value="Peptidase_M12A"/>
</dbReference>
<feature type="binding site" evidence="1">
    <location>
        <position position="32"/>
    </location>
    <ligand>
        <name>Zn(2+)</name>
        <dbReference type="ChEBI" id="CHEBI:29105"/>
        <note>catalytic</note>
    </ligand>
</feature>
<comment type="cofactor">
    <cofactor evidence="1 2">
        <name>Zn(2+)</name>
        <dbReference type="ChEBI" id="CHEBI:29105"/>
    </cofactor>
    <text evidence="1 2">Binds 1 zinc ion per subunit.</text>
</comment>
<dbReference type="PRINTS" id="PR00480">
    <property type="entry name" value="ASTACIN"/>
</dbReference>
<dbReference type="AlphaFoldDB" id="A0A210QBE2"/>
<dbReference type="EC" id="3.4.24.-" evidence="2"/>
<dbReference type="OrthoDB" id="6061307at2759"/>
<evidence type="ECO:0000256" key="2">
    <source>
        <dbReference type="RuleBase" id="RU361183"/>
    </source>
</evidence>
<keyword evidence="5" id="KW-1185">Reference proteome</keyword>
<feature type="binding site" evidence="1">
    <location>
        <position position="28"/>
    </location>
    <ligand>
        <name>Zn(2+)</name>
        <dbReference type="ChEBI" id="CHEBI:29105"/>
        <note>catalytic</note>
    </ligand>
</feature>
<proteinExistence type="predicted"/>
<feature type="domain" description="Peptidase M12A" evidence="3">
    <location>
        <begin position="1"/>
        <end position="92"/>
    </location>
</feature>